<dbReference type="HOGENOM" id="CLU_783849_0_0_1"/>
<evidence type="ECO:0000313" key="3">
    <source>
        <dbReference type="EnsemblPlants" id="OMERI04G06830.4"/>
    </source>
</evidence>
<protein>
    <submittedName>
        <fullName evidence="3">Uncharacterized protein</fullName>
    </submittedName>
</protein>
<keyword evidence="4" id="KW-1185">Reference proteome</keyword>
<dbReference type="Proteomes" id="UP000008021">
    <property type="component" value="Chromosome 4"/>
</dbReference>
<dbReference type="Gramene" id="OMERI04G06830.4">
    <property type="protein sequence ID" value="OMERI04G06830.4"/>
    <property type="gene ID" value="OMERI04G06830"/>
</dbReference>
<keyword evidence="2" id="KW-1133">Transmembrane helix</keyword>
<name>A0A0E0DCG1_9ORYZ</name>
<sequence>MRVRRPFPVAGVRPSPPGLHPRRQLPLRRPMELHLHWLAPYPVTHFLLLFLRSRWRWSPPSPHVLLVQAEAEGGGLIRRADGRRRGSWPWMGNPSLTRRRGGTTVEEDGFAVAVVHVDLLLIPFLPSNMWIEGGGASPPAVTAANRGGLPQHFLMRGGSGSGGPIPIMLVESEEPAYSATYSTECNRETQLLTWIVLAGAADRVQLGCRAQGVTTTTCSRCPNPNFASCLFLVIQFAFANVIYRRQHLQCALLQVDEHLDGMVVGNCSAEDKTRKEHEKIMPVVVVPLEFHPGHYPQHGLHQRSSPAANTKGRGDAEMSTQDEHTTIDDLLRWQAMRKIFATDALWTVIILVLSVYVFVTIMA</sequence>
<keyword evidence="2" id="KW-0472">Membrane</keyword>
<reference evidence="3" key="2">
    <citation type="submission" date="2018-05" db="EMBL/GenBank/DDBJ databases">
        <title>OmerRS3 (Oryza meridionalis Reference Sequence Version 3).</title>
        <authorList>
            <person name="Zhang J."/>
            <person name="Kudrna D."/>
            <person name="Lee S."/>
            <person name="Talag J."/>
            <person name="Welchert J."/>
            <person name="Wing R.A."/>
        </authorList>
    </citation>
    <scope>NUCLEOTIDE SEQUENCE [LARGE SCALE GENOMIC DNA]</scope>
    <source>
        <strain evidence="3">OR44</strain>
    </source>
</reference>
<keyword evidence="2" id="KW-0812">Transmembrane</keyword>
<feature type="transmembrane region" description="Helical" evidence="2">
    <location>
        <begin position="340"/>
        <end position="362"/>
    </location>
</feature>
<evidence type="ECO:0000256" key="2">
    <source>
        <dbReference type="SAM" id="Phobius"/>
    </source>
</evidence>
<dbReference type="AlphaFoldDB" id="A0A0E0DCG1"/>
<dbReference type="Gramene" id="OMERI04G06830.3">
    <property type="protein sequence ID" value="OMERI04G06830.3"/>
    <property type="gene ID" value="OMERI04G06830"/>
</dbReference>
<accession>A0A0E0DCG1</accession>
<dbReference type="EnsemblPlants" id="OMERI04G06830.3">
    <property type="protein sequence ID" value="OMERI04G06830.3"/>
    <property type="gene ID" value="OMERI04G06830"/>
</dbReference>
<feature type="compositionally biased region" description="Basic and acidic residues" evidence="1">
    <location>
        <begin position="312"/>
        <end position="321"/>
    </location>
</feature>
<feature type="region of interest" description="Disordered" evidence="1">
    <location>
        <begin position="297"/>
        <end position="321"/>
    </location>
</feature>
<proteinExistence type="predicted"/>
<evidence type="ECO:0000256" key="1">
    <source>
        <dbReference type="SAM" id="MobiDB-lite"/>
    </source>
</evidence>
<organism evidence="3">
    <name type="scientific">Oryza meridionalis</name>
    <dbReference type="NCBI Taxonomy" id="40149"/>
    <lineage>
        <taxon>Eukaryota</taxon>
        <taxon>Viridiplantae</taxon>
        <taxon>Streptophyta</taxon>
        <taxon>Embryophyta</taxon>
        <taxon>Tracheophyta</taxon>
        <taxon>Spermatophyta</taxon>
        <taxon>Magnoliopsida</taxon>
        <taxon>Liliopsida</taxon>
        <taxon>Poales</taxon>
        <taxon>Poaceae</taxon>
        <taxon>BOP clade</taxon>
        <taxon>Oryzoideae</taxon>
        <taxon>Oryzeae</taxon>
        <taxon>Oryzinae</taxon>
        <taxon>Oryza</taxon>
    </lineage>
</organism>
<reference evidence="3" key="1">
    <citation type="submission" date="2015-04" db="UniProtKB">
        <authorList>
            <consortium name="EnsemblPlants"/>
        </authorList>
    </citation>
    <scope>IDENTIFICATION</scope>
</reference>
<feature type="region of interest" description="Disordered" evidence="1">
    <location>
        <begin position="1"/>
        <end position="23"/>
    </location>
</feature>
<evidence type="ECO:0000313" key="4">
    <source>
        <dbReference type="Proteomes" id="UP000008021"/>
    </source>
</evidence>
<dbReference type="EnsemblPlants" id="OMERI04G06830.4">
    <property type="protein sequence ID" value="OMERI04G06830.4"/>
    <property type="gene ID" value="OMERI04G06830"/>
</dbReference>